<protein>
    <recommendedName>
        <fullName evidence="12">Homeobox domain-containing protein</fullName>
    </recommendedName>
</protein>
<dbReference type="Proteomes" id="UP000827721">
    <property type="component" value="Unassembled WGS sequence"/>
</dbReference>
<keyword evidence="4 9" id="KW-0238">DNA-binding</keyword>
<reference evidence="13 14" key="1">
    <citation type="submission" date="2021-02" db="EMBL/GenBank/DDBJ databases">
        <title>Plant Genome Project.</title>
        <authorList>
            <person name="Zhang R.-G."/>
        </authorList>
    </citation>
    <scope>NUCLEOTIDE SEQUENCE [LARGE SCALE GENOMIC DNA]</scope>
    <source>
        <tissue evidence="13">Leaves</tissue>
    </source>
</reference>
<evidence type="ECO:0000313" key="13">
    <source>
        <dbReference type="EMBL" id="KAH7570975.1"/>
    </source>
</evidence>
<dbReference type="Pfam" id="PF00046">
    <property type="entry name" value="Homeodomain"/>
    <property type="match status" value="1"/>
</dbReference>
<keyword evidence="2" id="KW-0217">Developmental protein</keyword>
<evidence type="ECO:0000259" key="12">
    <source>
        <dbReference type="PROSITE" id="PS50071"/>
    </source>
</evidence>
<evidence type="ECO:0000313" key="14">
    <source>
        <dbReference type="Proteomes" id="UP000827721"/>
    </source>
</evidence>
<evidence type="ECO:0000256" key="2">
    <source>
        <dbReference type="ARBA" id="ARBA00022473"/>
    </source>
</evidence>
<name>A0ABQ8I2Y5_9ROSI</name>
<feature type="domain" description="Homeobox" evidence="12">
    <location>
        <begin position="107"/>
        <end position="162"/>
    </location>
</feature>
<evidence type="ECO:0000256" key="9">
    <source>
        <dbReference type="PROSITE-ProRule" id="PRU00108"/>
    </source>
</evidence>
<evidence type="ECO:0000256" key="1">
    <source>
        <dbReference type="ARBA" id="ARBA00004123"/>
    </source>
</evidence>
<proteinExistence type="inferred from homology"/>
<dbReference type="InterPro" id="IPR001356">
    <property type="entry name" value="HD"/>
</dbReference>
<feature type="region of interest" description="Disordered" evidence="11">
    <location>
        <begin position="240"/>
        <end position="264"/>
    </location>
</feature>
<feature type="region of interest" description="Disordered" evidence="11">
    <location>
        <begin position="44"/>
        <end position="71"/>
    </location>
</feature>
<feature type="compositionally biased region" description="Low complexity" evidence="11">
    <location>
        <begin position="45"/>
        <end position="54"/>
    </location>
</feature>
<evidence type="ECO:0000256" key="7">
    <source>
        <dbReference type="ARBA" id="ARBA00023242"/>
    </source>
</evidence>
<dbReference type="InterPro" id="IPR009057">
    <property type="entry name" value="Homeodomain-like_sf"/>
</dbReference>
<feature type="region of interest" description="Disordered" evidence="11">
    <location>
        <begin position="180"/>
        <end position="199"/>
    </location>
</feature>
<dbReference type="PANTHER" id="PTHR45940">
    <property type="entry name" value="WUSCHEL-RELATED HOMEOBOX 1-RELATED"/>
    <property type="match status" value="1"/>
</dbReference>
<evidence type="ECO:0000256" key="6">
    <source>
        <dbReference type="ARBA" id="ARBA00023163"/>
    </source>
</evidence>
<dbReference type="SMART" id="SM00389">
    <property type="entry name" value="HOX"/>
    <property type="match status" value="1"/>
</dbReference>
<dbReference type="SUPFAM" id="SSF46689">
    <property type="entry name" value="Homeodomain-like"/>
    <property type="match status" value="1"/>
</dbReference>
<comment type="caution">
    <text evidence="13">The sequence shown here is derived from an EMBL/GenBank/DDBJ whole genome shotgun (WGS) entry which is preliminary data.</text>
</comment>
<evidence type="ECO:0000256" key="4">
    <source>
        <dbReference type="ARBA" id="ARBA00023125"/>
    </source>
</evidence>
<keyword evidence="3" id="KW-0805">Transcription regulation</keyword>
<dbReference type="PROSITE" id="PS50071">
    <property type="entry name" value="HOMEOBOX_2"/>
    <property type="match status" value="1"/>
</dbReference>
<organism evidence="13 14">
    <name type="scientific">Xanthoceras sorbifolium</name>
    <dbReference type="NCBI Taxonomy" id="99658"/>
    <lineage>
        <taxon>Eukaryota</taxon>
        <taxon>Viridiplantae</taxon>
        <taxon>Streptophyta</taxon>
        <taxon>Embryophyta</taxon>
        <taxon>Tracheophyta</taxon>
        <taxon>Spermatophyta</taxon>
        <taxon>Magnoliopsida</taxon>
        <taxon>eudicotyledons</taxon>
        <taxon>Gunneridae</taxon>
        <taxon>Pentapetalae</taxon>
        <taxon>rosids</taxon>
        <taxon>malvids</taxon>
        <taxon>Sapindales</taxon>
        <taxon>Sapindaceae</taxon>
        <taxon>Xanthoceroideae</taxon>
        <taxon>Xanthoceras</taxon>
    </lineage>
</organism>
<dbReference type="InterPro" id="IPR044555">
    <property type="entry name" value="WUSCHEL-like"/>
</dbReference>
<dbReference type="CDD" id="cd00086">
    <property type="entry name" value="homeodomain"/>
    <property type="match status" value="1"/>
</dbReference>
<evidence type="ECO:0000256" key="10">
    <source>
        <dbReference type="RuleBase" id="RU000682"/>
    </source>
</evidence>
<evidence type="ECO:0000256" key="5">
    <source>
        <dbReference type="ARBA" id="ARBA00023155"/>
    </source>
</evidence>
<keyword evidence="6" id="KW-0804">Transcription</keyword>
<evidence type="ECO:0000256" key="8">
    <source>
        <dbReference type="ARBA" id="ARBA00024040"/>
    </source>
</evidence>
<gene>
    <name evidence="13" type="ORF">JRO89_XS05G0232400</name>
</gene>
<feature type="DNA-binding region" description="Homeobox" evidence="9">
    <location>
        <begin position="109"/>
        <end position="163"/>
    </location>
</feature>
<dbReference type="EMBL" id="JAFEMO010000005">
    <property type="protein sequence ID" value="KAH7570975.1"/>
    <property type="molecule type" value="Genomic_DNA"/>
</dbReference>
<comment type="similarity">
    <text evidence="8">Belongs to the WUS homeobox family.</text>
</comment>
<dbReference type="PANTHER" id="PTHR45940:SF13">
    <property type="entry name" value="WUSCHEL-RELATED HOMEOBOX 1"/>
    <property type="match status" value="1"/>
</dbReference>
<accession>A0ABQ8I2Y5</accession>
<evidence type="ECO:0000256" key="11">
    <source>
        <dbReference type="SAM" id="MobiDB-lite"/>
    </source>
</evidence>
<comment type="subcellular location">
    <subcellularLocation>
        <location evidence="1 9 10">Nucleus</location>
    </subcellularLocation>
</comment>
<sequence>MKILRIHSSLKPKAIRFLNSEQRGQLLCHLFSKMGCSHLNVLNMSSSSSSSSPSTTATAIRPRLIPSPNTSLPQTTTLLALSLCNHQANGTEQSRTDFMGTSRWNPTPEQLLSLEEMYRRGLRTPSAEQIQRIAAQLRRFGKIEGKNVFYWFQNHKARERQKRRREMETTLMMMNPEEEKQHIDHGNSSSEYKKESAGLKKTGYDVEQGKNWVKRKVNTKAFGSPILNLDLWSRFKTAGSVRTEPRPTLESLPLREENVGESKS</sequence>
<keyword evidence="7 9" id="KW-0539">Nucleus</keyword>
<dbReference type="Gene3D" id="1.10.10.60">
    <property type="entry name" value="Homeodomain-like"/>
    <property type="match status" value="1"/>
</dbReference>
<evidence type="ECO:0000256" key="3">
    <source>
        <dbReference type="ARBA" id="ARBA00023015"/>
    </source>
</evidence>
<feature type="compositionally biased region" description="Basic and acidic residues" evidence="11">
    <location>
        <begin position="243"/>
        <end position="264"/>
    </location>
</feature>
<keyword evidence="14" id="KW-1185">Reference proteome</keyword>
<keyword evidence="5 9" id="KW-0371">Homeobox</keyword>